<dbReference type="Pfam" id="PF00536">
    <property type="entry name" value="SAM_1"/>
    <property type="match status" value="1"/>
</dbReference>
<dbReference type="Gene3D" id="1.10.150.50">
    <property type="entry name" value="Transcription Factor, Ets-1"/>
    <property type="match status" value="1"/>
</dbReference>
<dbReference type="InterPro" id="IPR001660">
    <property type="entry name" value="SAM"/>
</dbReference>
<organism evidence="3">
    <name type="scientific">Blumeria graminis f. sp. tritici 96224</name>
    <dbReference type="NCBI Taxonomy" id="1268274"/>
    <lineage>
        <taxon>Eukaryota</taxon>
        <taxon>Fungi</taxon>
        <taxon>Dikarya</taxon>
        <taxon>Ascomycota</taxon>
        <taxon>Pezizomycotina</taxon>
        <taxon>Leotiomycetes</taxon>
        <taxon>Erysiphales</taxon>
        <taxon>Erysiphaceae</taxon>
        <taxon>Blumeria</taxon>
    </lineage>
</organism>
<dbReference type="SUPFAM" id="SSF47769">
    <property type="entry name" value="SAM/Pointed domain"/>
    <property type="match status" value="1"/>
</dbReference>
<dbReference type="HOGENOM" id="CLU_171281_0_0_1"/>
<dbReference type="EMBL" id="KE375114">
    <property type="protein sequence ID" value="EPQ63499.1"/>
    <property type="molecule type" value="Genomic_DNA"/>
</dbReference>
<dbReference type="OrthoDB" id="1919336at2759"/>
<evidence type="ECO:0000259" key="1">
    <source>
        <dbReference type="Pfam" id="PF00536"/>
    </source>
</evidence>
<feature type="non-terminal residue" evidence="3">
    <location>
        <position position="81"/>
    </location>
</feature>
<feature type="domain" description="SAM" evidence="1">
    <location>
        <begin position="9"/>
        <end position="59"/>
    </location>
</feature>
<name>A0A061HDY1_BLUGR</name>
<accession>A0A061HDY1</accession>
<dbReference type="EMBL" id="UIGY01000143">
    <property type="protein sequence ID" value="SUZ11771.1"/>
    <property type="molecule type" value="Genomic_DNA"/>
</dbReference>
<reference evidence="4" key="1">
    <citation type="journal article" date="2013" name="Nat. Genet.">
        <title>The wheat powdery mildew genome shows the unique evolution of an obligate biotroph.</title>
        <authorList>
            <person name="Wicker T."/>
            <person name="Oberhaensli S."/>
            <person name="Parlange F."/>
            <person name="Buchmann J.P."/>
            <person name="Shatalina M."/>
            <person name="Roffler S."/>
            <person name="Ben-David R."/>
            <person name="Dolezel J."/>
            <person name="Simkova H."/>
            <person name="Schulze-Lefert P."/>
            <person name="Spanu P.D."/>
            <person name="Bruggmann R."/>
            <person name="Amselem J."/>
            <person name="Quesneville H."/>
            <person name="Ver Loren van Themaat E."/>
            <person name="Paape T."/>
            <person name="Shimizu K.K."/>
            <person name="Keller B."/>
        </authorList>
    </citation>
    <scope>NUCLEOTIDE SEQUENCE [LARGE SCALE GENOMIC DNA]</scope>
    <source>
        <strain evidence="4">96224</strain>
    </source>
</reference>
<reference evidence="3" key="3">
    <citation type="submission" date="2018-07" db="EMBL/GenBank/DDBJ databases">
        <authorList>
            <person name="Quirk P.G."/>
            <person name="Krulwich T.A."/>
        </authorList>
    </citation>
    <scope>NUCLEOTIDE SEQUENCE</scope>
    <source>
        <strain evidence="3">96224</strain>
    </source>
</reference>
<evidence type="ECO:0000313" key="4">
    <source>
        <dbReference type="Proteomes" id="UP000053110"/>
    </source>
</evidence>
<dbReference type="InterPro" id="IPR013761">
    <property type="entry name" value="SAM/pointed_sf"/>
</dbReference>
<evidence type="ECO:0000313" key="3">
    <source>
        <dbReference type="EMBL" id="SUZ11771.1"/>
    </source>
</evidence>
<reference evidence="2" key="2">
    <citation type="submission" date="2013-01" db="EMBL/GenBank/DDBJ databases">
        <title>The wheat powdery mildew genome reveals unique evolution of an obligate biotroph.</title>
        <authorList>
            <person name="Oberhaensli S."/>
            <person name="Wicker T."/>
            <person name="Keller B."/>
        </authorList>
    </citation>
    <scope>NUCLEOTIDE SEQUENCE</scope>
    <source>
        <strain evidence="2">96224</strain>
    </source>
</reference>
<dbReference type="Proteomes" id="UP000053110">
    <property type="component" value="Unassembled WGS sequence"/>
</dbReference>
<sequence length="81" mass="9147">MPVSLSRALFDLGLDEHLAAFSGAGYSSWEKLTTITEQELAALNIRPGNRRKLQRAIARSLNWPDNRPLPSPAELDRFRRS</sequence>
<dbReference type="AlphaFoldDB" id="A0A061HDY1"/>
<protein>
    <submittedName>
        <fullName evidence="3">BgtA-21261</fullName>
    </submittedName>
</protein>
<gene>
    <name evidence="2" type="ORF">BGT96224_A21261</name>
    <name evidence="3" type="ORF">BGT96224V2_LOCUS4937</name>
</gene>
<proteinExistence type="predicted"/>
<evidence type="ECO:0000313" key="2">
    <source>
        <dbReference type="EMBL" id="EPQ63499.1"/>
    </source>
</evidence>